<accession>A0A366E9U1</accession>
<evidence type="ECO:0008006" key="4">
    <source>
        <dbReference type="Google" id="ProtNLM"/>
    </source>
</evidence>
<keyword evidence="3" id="KW-1185">Reference proteome</keyword>
<proteinExistence type="predicted"/>
<reference evidence="2 3" key="1">
    <citation type="submission" date="2018-06" db="EMBL/GenBank/DDBJ databases">
        <title>Genomic Encyclopedia of Type Strains, Phase IV (KMG-IV): sequencing the most valuable type-strain genomes for metagenomic binning, comparative biology and taxonomic classification.</title>
        <authorList>
            <person name="Goeker M."/>
        </authorList>
    </citation>
    <scope>NUCLEOTIDE SEQUENCE [LARGE SCALE GENOMIC DNA]</scope>
    <source>
        <strain evidence="2 3">DSM 25619</strain>
    </source>
</reference>
<dbReference type="OrthoDB" id="9808546at2"/>
<dbReference type="RefSeq" id="WP_113942769.1">
    <property type="nucleotide sequence ID" value="NZ_JBHEEG010000003.1"/>
</dbReference>
<protein>
    <recommendedName>
        <fullName evidence="4">Phage portal protein</fullName>
    </recommendedName>
</protein>
<evidence type="ECO:0000313" key="2">
    <source>
        <dbReference type="EMBL" id="RBO98855.1"/>
    </source>
</evidence>
<comment type="caution">
    <text evidence="2">The sequence shown here is derived from an EMBL/GenBank/DDBJ whole genome shotgun (WGS) entry which is preliminary data.</text>
</comment>
<dbReference type="EMBL" id="QNRH01000001">
    <property type="protein sequence ID" value="RBO98855.1"/>
    <property type="molecule type" value="Genomic_DNA"/>
</dbReference>
<dbReference type="Proteomes" id="UP000252893">
    <property type="component" value="Unassembled WGS sequence"/>
</dbReference>
<gene>
    <name evidence="2" type="ORF">DFR47_101456</name>
</gene>
<feature type="chain" id="PRO_5016645448" description="Phage portal protein" evidence="1">
    <location>
        <begin position="26"/>
        <end position="145"/>
    </location>
</feature>
<keyword evidence="1" id="KW-0732">Signal</keyword>
<dbReference type="AlphaFoldDB" id="A0A366E9U1"/>
<feature type="signal peptide" evidence="1">
    <location>
        <begin position="1"/>
        <end position="25"/>
    </location>
</feature>
<evidence type="ECO:0000313" key="3">
    <source>
        <dbReference type="Proteomes" id="UP000252893"/>
    </source>
</evidence>
<name>A0A366E9U1_9HYPH</name>
<organism evidence="2 3">
    <name type="scientific">Pseudochrobactrum asaccharolyticum</name>
    <dbReference type="NCBI Taxonomy" id="354351"/>
    <lineage>
        <taxon>Bacteria</taxon>
        <taxon>Pseudomonadati</taxon>
        <taxon>Pseudomonadota</taxon>
        <taxon>Alphaproteobacteria</taxon>
        <taxon>Hyphomicrobiales</taxon>
        <taxon>Brucellaceae</taxon>
        <taxon>Pseudochrobactrum</taxon>
    </lineage>
</organism>
<sequence>MSLRTAFAFALFAGLSAASFSQAQAADYLATSPAAISPACQEQGVINRAVAQFDRLVRGVPEMPAVKINAVSNVSATRFDPKTYPSGIERHYCRATAVLSNGENRNMWYMVEKTQGFASMGSNVESCVDGFDKWFVYDGRCRVLR</sequence>
<evidence type="ECO:0000256" key="1">
    <source>
        <dbReference type="SAM" id="SignalP"/>
    </source>
</evidence>